<sequence length="95" mass="11418">MEARLRAEEEARLKARKQARLKAEEEAKAMRHFQEKHKMSMKTEEQKCSPEERCKRMNEQNQLLNKKQEKSDEDMEVPQAIEKVLVFRSEQVQML</sequence>
<gene>
    <name evidence="2" type="ORF">TNIN_73291</name>
</gene>
<proteinExistence type="predicted"/>
<reference evidence="2" key="1">
    <citation type="submission" date="2020-08" db="EMBL/GenBank/DDBJ databases">
        <title>Multicomponent nature underlies the extraordinary mechanical properties of spider dragline silk.</title>
        <authorList>
            <person name="Kono N."/>
            <person name="Nakamura H."/>
            <person name="Mori M."/>
            <person name="Yoshida Y."/>
            <person name="Ohtoshi R."/>
            <person name="Malay A.D."/>
            <person name="Moran D.A.P."/>
            <person name="Tomita M."/>
            <person name="Numata K."/>
            <person name="Arakawa K."/>
        </authorList>
    </citation>
    <scope>NUCLEOTIDE SEQUENCE</scope>
</reference>
<evidence type="ECO:0000313" key="3">
    <source>
        <dbReference type="Proteomes" id="UP000886998"/>
    </source>
</evidence>
<dbReference type="Proteomes" id="UP000886998">
    <property type="component" value="Unassembled WGS sequence"/>
</dbReference>
<accession>A0A8X7CR24</accession>
<evidence type="ECO:0000313" key="2">
    <source>
        <dbReference type="EMBL" id="GFY77868.1"/>
    </source>
</evidence>
<name>A0A8X7CR24_9ARAC</name>
<dbReference type="AlphaFoldDB" id="A0A8X7CR24"/>
<protein>
    <submittedName>
        <fullName evidence="2">Uncharacterized protein</fullName>
    </submittedName>
</protein>
<feature type="region of interest" description="Disordered" evidence="1">
    <location>
        <begin position="23"/>
        <end position="54"/>
    </location>
</feature>
<dbReference type="EMBL" id="BMAV01022690">
    <property type="protein sequence ID" value="GFY77868.1"/>
    <property type="molecule type" value="Genomic_DNA"/>
</dbReference>
<comment type="caution">
    <text evidence="2">The sequence shown here is derived from an EMBL/GenBank/DDBJ whole genome shotgun (WGS) entry which is preliminary data.</text>
</comment>
<evidence type="ECO:0000256" key="1">
    <source>
        <dbReference type="SAM" id="MobiDB-lite"/>
    </source>
</evidence>
<keyword evidence="3" id="KW-1185">Reference proteome</keyword>
<organism evidence="2 3">
    <name type="scientific">Trichonephila inaurata madagascariensis</name>
    <dbReference type="NCBI Taxonomy" id="2747483"/>
    <lineage>
        <taxon>Eukaryota</taxon>
        <taxon>Metazoa</taxon>
        <taxon>Ecdysozoa</taxon>
        <taxon>Arthropoda</taxon>
        <taxon>Chelicerata</taxon>
        <taxon>Arachnida</taxon>
        <taxon>Araneae</taxon>
        <taxon>Araneomorphae</taxon>
        <taxon>Entelegynae</taxon>
        <taxon>Araneoidea</taxon>
        <taxon>Nephilidae</taxon>
        <taxon>Trichonephila</taxon>
        <taxon>Trichonephila inaurata</taxon>
    </lineage>
</organism>